<dbReference type="HOGENOM" id="CLU_2247000_0_0_10"/>
<protein>
    <submittedName>
        <fullName evidence="1">Uncharacterized protein</fullName>
    </submittedName>
</protein>
<proteinExistence type="predicted"/>
<gene>
    <name evidence="1" type="ORF">Mucpa_6869</name>
</gene>
<dbReference type="STRING" id="714943.Mucpa_6869"/>
<dbReference type="eggNOG" id="ENOG502ZVGV">
    <property type="taxonomic scope" value="Bacteria"/>
</dbReference>
<accession>H1Y3X3</accession>
<keyword evidence="2" id="KW-1185">Reference proteome</keyword>
<evidence type="ECO:0000313" key="1">
    <source>
        <dbReference type="EMBL" id="EHQ30918.1"/>
    </source>
</evidence>
<dbReference type="EMBL" id="CM001403">
    <property type="protein sequence ID" value="EHQ30918.1"/>
    <property type="molecule type" value="Genomic_DNA"/>
</dbReference>
<dbReference type="Proteomes" id="UP000002774">
    <property type="component" value="Chromosome"/>
</dbReference>
<sequence>MANKSLVPPVVPLEIKIPRPATFVLSSRGYETRRTDRIVYSGCGRLLPETLSRSEAYRRYGRTCVDRWIAEGLITPHGTKISRAVLGAVSAASNRLTYLPVAER</sequence>
<name>H1Y3X3_9SPHI</name>
<evidence type="ECO:0000313" key="2">
    <source>
        <dbReference type="Proteomes" id="UP000002774"/>
    </source>
</evidence>
<reference evidence="1" key="1">
    <citation type="submission" date="2011-09" db="EMBL/GenBank/DDBJ databases">
        <title>The permanent draft genome of Mucilaginibacter paludis DSM 18603.</title>
        <authorList>
            <consortium name="US DOE Joint Genome Institute (JGI-PGF)"/>
            <person name="Lucas S."/>
            <person name="Han J."/>
            <person name="Lapidus A."/>
            <person name="Bruce D."/>
            <person name="Goodwin L."/>
            <person name="Pitluck S."/>
            <person name="Peters L."/>
            <person name="Kyrpides N."/>
            <person name="Mavromatis K."/>
            <person name="Ivanova N."/>
            <person name="Mikhailova N."/>
            <person name="Held B."/>
            <person name="Detter J.C."/>
            <person name="Tapia R."/>
            <person name="Han C."/>
            <person name="Land M."/>
            <person name="Hauser L."/>
            <person name="Markowitz V."/>
            <person name="Cheng J.-F."/>
            <person name="Hugenholtz P."/>
            <person name="Woyke T."/>
            <person name="Wu D."/>
            <person name="Tindall B."/>
            <person name="Brambilla E."/>
            <person name="Klenk H.-P."/>
            <person name="Eisen J.A."/>
        </authorList>
    </citation>
    <scope>NUCLEOTIDE SEQUENCE [LARGE SCALE GENOMIC DNA]</scope>
    <source>
        <strain evidence="1">DSM 18603</strain>
    </source>
</reference>
<organism evidence="1 2">
    <name type="scientific">Mucilaginibacter paludis DSM 18603</name>
    <dbReference type="NCBI Taxonomy" id="714943"/>
    <lineage>
        <taxon>Bacteria</taxon>
        <taxon>Pseudomonadati</taxon>
        <taxon>Bacteroidota</taxon>
        <taxon>Sphingobacteriia</taxon>
        <taxon>Sphingobacteriales</taxon>
        <taxon>Sphingobacteriaceae</taxon>
        <taxon>Mucilaginibacter</taxon>
    </lineage>
</organism>
<dbReference type="AlphaFoldDB" id="H1Y3X3"/>